<evidence type="ECO:0000313" key="2">
    <source>
        <dbReference type="Proteomes" id="UP001143486"/>
    </source>
</evidence>
<dbReference type="RefSeq" id="WP_271185205.1">
    <property type="nucleotide sequence ID" value="NZ_BSFE01000001.1"/>
</dbReference>
<comment type="caution">
    <text evidence="1">The sequence shown here is derived from an EMBL/GenBank/DDBJ whole genome shotgun (WGS) entry which is preliminary data.</text>
</comment>
<dbReference type="Gene3D" id="1.10.600.10">
    <property type="entry name" value="Farnesyl Diphosphate Synthase"/>
    <property type="match status" value="1"/>
</dbReference>
<dbReference type="SUPFAM" id="SSF48576">
    <property type="entry name" value="Terpenoid synthases"/>
    <property type="match status" value="1"/>
</dbReference>
<name>A0A9W6IIG5_9PROT</name>
<dbReference type="InterPro" id="IPR002060">
    <property type="entry name" value="Squ/phyt_synthse"/>
</dbReference>
<accession>A0A9W6IIG5</accession>
<reference evidence="1" key="1">
    <citation type="journal article" date="2014" name="Int. J. Syst. Evol. Microbiol.">
        <title>Complete genome sequence of Corynebacterium casei LMG S-19264T (=DSM 44701T), isolated from a smear-ripened cheese.</title>
        <authorList>
            <consortium name="US DOE Joint Genome Institute (JGI-PGF)"/>
            <person name="Walter F."/>
            <person name="Albersmeier A."/>
            <person name="Kalinowski J."/>
            <person name="Ruckert C."/>
        </authorList>
    </citation>
    <scope>NUCLEOTIDE SEQUENCE</scope>
    <source>
        <strain evidence="1">VKM B-1513</strain>
    </source>
</reference>
<reference evidence="1" key="2">
    <citation type="submission" date="2023-01" db="EMBL/GenBank/DDBJ databases">
        <authorList>
            <person name="Sun Q."/>
            <person name="Evtushenko L."/>
        </authorList>
    </citation>
    <scope>NUCLEOTIDE SEQUENCE</scope>
    <source>
        <strain evidence="1">VKM B-1513</strain>
    </source>
</reference>
<gene>
    <name evidence="1" type="ORF">GCM10017621_03160</name>
</gene>
<dbReference type="InterPro" id="IPR008949">
    <property type="entry name" value="Isoprenoid_synthase_dom_sf"/>
</dbReference>
<protein>
    <recommendedName>
        <fullName evidence="3">Phytoene synthase</fullName>
    </recommendedName>
</protein>
<evidence type="ECO:0000313" key="1">
    <source>
        <dbReference type="EMBL" id="GLK50808.1"/>
    </source>
</evidence>
<keyword evidence="2" id="KW-1185">Reference proteome</keyword>
<dbReference type="AlphaFoldDB" id="A0A9W6IIG5"/>
<proteinExistence type="predicted"/>
<dbReference type="Pfam" id="PF00494">
    <property type="entry name" value="SQS_PSY"/>
    <property type="match status" value="1"/>
</dbReference>
<dbReference type="Proteomes" id="UP001143486">
    <property type="component" value="Unassembled WGS sequence"/>
</dbReference>
<organism evidence="1 2">
    <name type="scientific">Maricaulis virginensis</name>
    <dbReference type="NCBI Taxonomy" id="144022"/>
    <lineage>
        <taxon>Bacteria</taxon>
        <taxon>Pseudomonadati</taxon>
        <taxon>Pseudomonadota</taxon>
        <taxon>Alphaproteobacteria</taxon>
        <taxon>Maricaulales</taxon>
        <taxon>Maricaulaceae</taxon>
        <taxon>Maricaulis</taxon>
    </lineage>
</organism>
<sequence>MQDTDFDKMLQASDPDRRLAALFAPAEARARLFALYAFNQEIGRVAEATSEGMIGEMKLTWWHDAVADLYADPPRVRRHAVTEGLAELTGMISLKDMQGLIDARLDDISARPYESLDALLDYVDATAGRLMGLALRLCEAELAPETLQAAGRAWGLTGLLRAFPVRAKIGRAPVGGDDLSDAGATPAMLAQGLGEEKVRRAVIPVRRAAEQALADLKAAGALPAAALPATGYAVLARGYLDTLPDNPYLIAPERPLLPRQLRLTWLSLTGR</sequence>
<dbReference type="EMBL" id="BSFE01000001">
    <property type="protein sequence ID" value="GLK50808.1"/>
    <property type="molecule type" value="Genomic_DNA"/>
</dbReference>
<evidence type="ECO:0008006" key="3">
    <source>
        <dbReference type="Google" id="ProtNLM"/>
    </source>
</evidence>